<name>A0A0N1PAV3_LEPSE</name>
<feature type="compositionally biased region" description="Low complexity" evidence="1">
    <location>
        <begin position="193"/>
        <end position="209"/>
    </location>
</feature>
<dbReference type="Pfam" id="PF11945">
    <property type="entry name" value="WASH_WAHD"/>
    <property type="match status" value="1"/>
</dbReference>
<feature type="compositionally biased region" description="Gly residues" evidence="1">
    <location>
        <begin position="495"/>
        <end position="508"/>
    </location>
</feature>
<feature type="region of interest" description="Disordered" evidence="1">
    <location>
        <begin position="9"/>
        <end position="31"/>
    </location>
</feature>
<keyword evidence="4" id="KW-1185">Reference proteome</keyword>
<feature type="region of interest" description="Disordered" evidence="1">
    <location>
        <begin position="186"/>
        <end position="225"/>
    </location>
</feature>
<dbReference type="InterPro" id="IPR021854">
    <property type="entry name" value="WASH1_WAHD"/>
</dbReference>
<feature type="compositionally biased region" description="Pro residues" evidence="1">
    <location>
        <begin position="603"/>
        <end position="630"/>
    </location>
</feature>
<dbReference type="OMA" id="TAHSHRF"/>
<feature type="compositionally biased region" description="Pro residues" evidence="1">
    <location>
        <begin position="848"/>
        <end position="858"/>
    </location>
</feature>
<protein>
    <recommendedName>
        <fullName evidence="2">WASH1 WAHD domain-containing protein</fullName>
    </recommendedName>
</protein>
<gene>
    <name evidence="3" type="ORF">ABL78_8134</name>
</gene>
<feature type="compositionally biased region" description="Pro residues" evidence="1">
    <location>
        <begin position="728"/>
        <end position="740"/>
    </location>
</feature>
<evidence type="ECO:0000259" key="2">
    <source>
        <dbReference type="Pfam" id="PF11945"/>
    </source>
</evidence>
<organism evidence="3 4">
    <name type="scientific">Leptomonas seymouri</name>
    <dbReference type="NCBI Taxonomy" id="5684"/>
    <lineage>
        <taxon>Eukaryota</taxon>
        <taxon>Discoba</taxon>
        <taxon>Euglenozoa</taxon>
        <taxon>Kinetoplastea</taxon>
        <taxon>Metakinetoplastina</taxon>
        <taxon>Trypanosomatida</taxon>
        <taxon>Trypanosomatidae</taxon>
        <taxon>Leishmaniinae</taxon>
        <taxon>Leptomonas</taxon>
    </lineage>
</organism>
<dbReference type="VEuPathDB" id="TriTrypDB:Lsey_0510_0030"/>
<feature type="compositionally biased region" description="Basic and acidic residues" evidence="1">
    <location>
        <begin position="475"/>
        <end position="492"/>
    </location>
</feature>
<reference evidence="3 4" key="1">
    <citation type="journal article" date="2015" name="PLoS Pathog.">
        <title>Leptomonas seymouri: Adaptations to the Dixenous Life Cycle Analyzed by Genome Sequencing, Transcriptome Profiling and Co-infection with Leishmania donovani.</title>
        <authorList>
            <person name="Kraeva N."/>
            <person name="Butenko A."/>
            <person name="Hlavacova J."/>
            <person name="Kostygov A."/>
            <person name="Myskova J."/>
            <person name="Grybchuk D."/>
            <person name="Lestinova T."/>
            <person name="Votypka J."/>
            <person name="Volf P."/>
            <person name="Opperdoes F."/>
            <person name="Flegontov P."/>
            <person name="Lukes J."/>
            <person name="Yurchenko V."/>
        </authorList>
    </citation>
    <scope>NUCLEOTIDE SEQUENCE [LARGE SCALE GENOMIC DNA]</scope>
    <source>
        <strain evidence="3 4">ATCC 30220</strain>
    </source>
</reference>
<evidence type="ECO:0000313" key="3">
    <source>
        <dbReference type="EMBL" id="KPI82854.1"/>
    </source>
</evidence>
<comment type="caution">
    <text evidence="3">The sequence shown here is derived from an EMBL/GenBank/DDBJ whole genome shotgun (WGS) entry which is preliminary data.</text>
</comment>
<evidence type="ECO:0000313" key="4">
    <source>
        <dbReference type="Proteomes" id="UP000038009"/>
    </source>
</evidence>
<feature type="compositionally biased region" description="Low complexity" evidence="1">
    <location>
        <begin position="515"/>
        <end position="530"/>
    </location>
</feature>
<sequence length="871" mass="89787">MASTAVEVVSSNSTSCEDSDVSSSGTRSSSLDSTRAAGLAYAYDTASVAQVPGLVVPLVPPSKGGCAALASAVFALEQLSEVMDAVFDRVDRTSAARLRRLEGLQARIAVCARATVRMTDRRASTLLESKPRYPLPTSTATTASGKAKKKRRLNADGVDTAASTTCTTAMAELSVASAVYTPRSDRYLRPRRSSPLPAVAPSSCSSSSGGEDDDDSYEAIHPLPRPSYQRTLRTITPVPAASSWTSAAVAAALRAGEGPLPPTNPMHLVDLAESMPLESVMWDVDDRSGNWAVMMGDSVATATADAAAGGAAPLWQPRRLPVVRGGQALHAVGEMPNTISALISFPARRVAYRRLVASPSGPIVVSPMKSGTAGRVATHADPSPERRANMADVCRSVRGGSTVNLQQDFISPSQAQQYAFVPGGGGPAASTQALLSDLPRNLPLRHIAAVRRWDQQRTTELQQRHRRGGGDEDTAGEHHDVDGVFVVEDSKALSRGGGGAHRGDGGLLGAMSPSRQQWQQRRLCARQQQRGRAERRYHADSSYSSGNSDAGDDGSRTDDESDEDGGSSARRRRATRGSEARRGVKSSGKLPLANNATKVSGPSLPPPGLPPPSTSAPPPPPPPPPFPGPPGVTRSTTAPPPPPLPPAALLLSKPNPPMPTRAREPSPGKPPGSEGPPRLPPPPPPPPSGGAGAPPLAPSSSASGPKSVVGSRPPQKAEVKVLHVSPPAGVPPPPPPPPPSQLYTQTTPQPPLGVLPGGSRQDSKSLPPPPAGGGLSTALSQRRKALQGDVTSDGSDDTFSDSSSDTTSIVTNGRTAGGKLGSSLKAAPSPSTGEPTRAAAAPVSGARPPLPGAHPRPPLLGGDSSSDDSNW</sequence>
<feature type="compositionally biased region" description="Low complexity" evidence="1">
    <location>
        <begin position="540"/>
        <end position="549"/>
    </location>
</feature>
<dbReference type="OrthoDB" id="273914at2759"/>
<evidence type="ECO:0000256" key="1">
    <source>
        <dbReference type="SAM" id="MobiDB-lite"/>
    </source>
</evidence>
<feature type="domain" description="WASH1 WAHD" evidence="2">
    <location>
        <begin position="68"/>
        <end position="143"/>
    </location>
</feature>
<dbReference type="Proteomes" id="UP000038009">
    <property type="component" value="Unassembled WGS sequence"/>
</dbReference>
<feature type="compositionally biased region" description="Low complexity" evidence="1">
    <location>
        <begin position="859"/>
        <end position="871"/>
    </location>
</feature>
<dbReference type="AlphaFoldDB" id="A0A0N1PAV3"/>
<feature type="compositionally biased region" description="Pro residues" evidence="1">
    <location>
        <begin position="667"/>
        <end position="688"/>
    </location>
</feature>
<proteinExistence type="predicted"/>
<accession>A0A0N1PAV3</accession>
<dbReference type="EMBL" id="LJSK01000510">
    <property type="protein sequence ID" value="KPI82854.1"/>
    <property type="molecule type" value="Genomic_DNA"/>
</dbReference>
<feature type="region of interest" description="Disordered" evidence="1">
    <location>
        <begin position="455"/>
        <end position="871"/>
    </location>
</feature>
<feature type="region of interest" description="Disordered" evidence="1">
    <location>
        <begin position="131"/>
        <end position="152"/>
    </location>
</feature>